<evidence type="ECO:0000256" key="1">
    <source>
        <dbReference type="SAM" id="Coils"/>
    </source>
</evidence>
<dbReference type="SUPFAM" id="SSF56935">
    <property type="entry name" value="Porins"/>
    <property type="match status" value="1"/>
</dbReference>
<evidence type="ECO:0000256" key="2">
    <source>
        <dbReference type="SAM" id="SignalP"/>
    </source>
</evidence>
<evidence type="ECO:0000313" key="4">
    <source>
        <dbReference type="Proteomes" id="UP001165383"/>
    </source>
</evidence>
<accession>A0ABT0SBA8</accession>
<dbReference type="EMBL" id="JAMGBB010000001">
    <property type="protein sequence ID" value="MCL6741684.1"/>
    <property type="molecule type" value="Genomic_DNA"/>
</dbReference>
<dbReference type="RefSeq" id="WP_249916055.1">
    <property type="nucleotide sequence ID" value="NZ_JAMGBB010000001.1"/>
</dbReference>
<comment type="caution">
    <text evidence="3">The sequence shown here is derived from an EMBL/GenBank/DDBJ whole genome shotgun (WGS) entry which is preliminary data.</text>
</comment>
<protein>
    <submittedName>
        <fullName evidence="3">Porin</fullName>
    </submittedName>
</protein>
<feature type="coiled-coil region" evidence="1">
    <location>
        <begin position="48"/>
        <end position="78"/>
    </location>
</feature>
<feature type="signal peptide" evidence="2">
    <location>
        <begin position="1"/>
        <end position="24"/>
    </location>
</feature>
<proteinExistence type="predicted"/>
<organism evidence="3 4">
    <name type="scientific">Sphingomonas brevis</name>
    <dbReference type="NCBI Taxonomy" id="2908206"/>
    <lineage>
        <taxon>Bacteria</taxon>
        <taxon>Pseudomonadati</taxon>
        <taxon>Pseudomonadota</taxon>
        <taxon>Alphaproteobacteria</taxon>
        <taxon>Sphingomonadales</taxon>
        <taxon>Sphingomonadaceae</taxon>
        <taxon>Sphingomonas</taxon>
    </lineage>
</organism>
<dbReference type="Proteomes" id="UP001165383">
    <property type="component" value="Unassembled WGS sequence"/>
</dbReference>
<feature type="chain" id="PRO_5046668458" evidence="2">
    <location>
        <begin position="25"/>
        <end position="506"/>
    </location>
</feature>
<sequence length="506" mass="55037">MKRIIFIRALLAGSALFISTAALAQEPEAQPDASDATADAAIQGAQALDDAQAKIELLQAQVEALQEAITQIQTAQAKALPSWKGAPQLEDKDAGFSFKPKGLLQYDAGYVGFPNGDDLRGTNSGVNFANLGWSTRARRLTFGADGTLPGGFRYSAEFNFAQAGVDFEDVLLAYDFKNSPITAQIGYFYPFASLETMTSSKYTSFMERAGITDAFSHNRRIGAALVANDKTSDKWVAQAGIFSEEMNNADVPRTGWAFAARGVFSPTLGEVKLHLGANYEHRVNRKEAMGRQYRARPMTQITDVRFIDTTTLASKGDDIFGLEAAAIFKQFHFAAEAQKVWVRGIDAAEAGDINGDPESNETTTGALLNGDPSFWGGYAEVGFYLTGETRSYKGGSFGRVKVLKPFDKGGWGALQINGRVDYVDLNDRVADSATFTAPNYVNGGKQIAYQASLIWNPTDYVRFLGQYSHINVTGGPRNGLGDDLTDPANEREFDSDVFTMRAQIDF</sequence>
<keyword evidence="2" id="KW-0732">Signal</keyword>
<name>A0ABT0SBA8_9SPHN</name>
<dbReference type="InterPro" id="IPR010870">
    <property type="entry name" value="Porin_O/P"/>
</dbReference>
<evidence type="ECO:0000313" key="3">
    <source>
        <dbReference type="EMBL" id="MCL6741684.1"/>
    </source>
</evidence>
<gene>
    <name evidence="3" type="ORF">LZ518_11125</name>
</gene>
<dbReference type="Gene3D" id="2.40.160.10">
    <property type="entry name" value="Porin"/>
    <property type="match status" value="1"/>
</dbReference>
<dbReference type="InterPro" id="IPR023614">
    <property type="entry name" value="Porin_dom_sf"/>
</dbReference>
<dbReference type="Pfam" id="PF07396">
    <property type="entry name" value="Porin_O_P"/>
    <property type="match status" value="1"/>
</dbReference>
<keyword evidence="4" id="KW-1185">Reference proteome</keyword>
<reference evidence="3" key="1">
    <citation type="submission" date="2022-05" db="EMBL/GenBank/DDBJ databases">
        <authorList>
            <person name="Jo J.-H."/>
            <person name="Im W.-T."/>
        </authorList>
    </citation>
    <scope>NUCLEOTIDE SEQUENCE</scope>
    <source>
        <strain evidence="3">RB56-2</strain>
    </source>
</reference>
<keyword evidence="1" id="KW-0175">Coiled coil</keyword>